<name>A0A381UMF8_9ZZZZ</name>
<feature type="non-terminal residue" evidence="20">
    <location>
        <position position="744"/>
    </location>
</feature>
<comment type="similarity">
    <text evidence="4">In the C-terminal section; belongs to the radical SAM superfamily. CofH family.</text>
</comment>
<dbReference type="GO" id="GO:0044689">
    <property type="term" value="F:7,8-didemethyl-8-hydroxy-5-deazariboflavin synthase activity"/>
    <property type="evidence" value="ECO:0007669"/>
    <property type="project" value="UniProtKB-EC"/>
</dbReference>
<keyword evidence="9" id="KW-0004">4Fe-4S</keyword>
<evidence type="ECO:0000313" key="20">
    <source>
        <dbReference type="EMBL" id="SVA29290.1"/>
    </source>
</evidence>
<organism evidence="20">
    <name type="scientific">marine metagenome</name>
    <dbReference type="NCBI Taxonomy" id="408172"/>
    <lineage>
        <taxon>unclassified sequences</taxon>
        <taxon>metagenomes</taxon>
        <taxon>ecological metagenomes</taxon>
    </lineage>
</organism>
<dbReference type="NCBIfam" id="TIGR03551">
    <property type="entry name" value="F420_cofH"/>
    <property type="match status" value="1"/>
</dbReference>
<accession>A0A381UMF8</accession>
<dbReference type="InterPro" id="IPR019940">
    <property type="entry name" value="CofH_family"/>
</dbReference>
<sequence>MRKADMRTMMQAARGLRDQGHGSIVSYSRKVFIPLTRLCRDVCHYCTYAQAPRDIGNPYMSRDEVLTMARAGEQAGCKEALFTLGDKPELRYRVAREALAELGCETTIDYVAQMADLVLQETTLLPHINAGVMTAKDIARLRKVSVSQGLMLESAATRLCEEGGPHDGSPDKQPQRRLDTIRLAGELRVPFTSGLLIGIGESRSERLESLHALHDLHSQYGHIQEIIIQNFRAKPETLMANATEPDLDELQWTIATARLLFGSEMNIQVPPNLNTGDLQCLVDAGINDWGGVSPVTPDFVNPEASWPHLASLAQQTARAGKTLVERLAVYPSYLHATADWVAPAVRSRALRMIDSEGYARSDTWSPGHTSQVPYDLPTRSRRASARRSAGLSDSLVESLKRAQGGDELSTSSIVELFGARGASFAAVCEAAEALREVVNGNTVSYVVNRNINYTNVCYFGCGFCAFSKGKHSETLRGPSYDLELEEIARRTREAQARGATEVCMQGGIHPQYTGHTYLEICRAVKTAVPEMHVHAFSALEIWQGAETLGVSVARFLEQLQAAGLDTLPGTAAEILDDEIRAVICPDKINTQQWLDVIGTAHDVGLKTTSTIMFGHVDQPYHWARHLLRLRSLQRRTGGITEFVPLPFVHLQAPLYRQGMSRMGPTYRESVLMHAVARLSLHPYITNIQTSWTKMGINGARACLQAGANDLGGTLMNESISRAAGSIHGQELSPRRIEQVVDSLQ</sequence>
<keyword evidence="13" id="KW-0408">Iron</keyword>
<feature type="domain" description="Radical SAM core" evidence="19">
    <location>
        <begin position="25"/>
        <end position="272"/>
    </location>
</feature>
<evidence type="ECO:0000256" key="10">
    <source>
        <dbReference type="ARBA" id="ARBA00022679"/>
    </source>
</evidence>
<evidence type="ECO:0000256" key="8">
    <source>
        <dbReference type="ARBA" id="ARBA00022220"/>
    </source>
</evidence>
<dbReference type="UniPathway" id="UPA00072"/>
<dbReference type="SFLD" id="SFLDS00029">
    <property type="entry name" value="Radical_SAM"/>
    <property type="match status" value="3"/>
</dbReference>
<comment type="catalytic activity">
    <reaction evidence="16">
        <text>5-amino-6-(D-ribitylamino)uracil + L-tyrosine + S-adenosyl-L-methionine = 5-amino-5-(4-hydroxybenzyl)-6-(D-ribitylimino)-5,6-dihydrouracil + 2-iminoacetate + 5'-deoxyadenosine + L-methionine + H(+)</text>
        <dbReference type="Rhea" id="RHEA:55200"/>
        <dbReference type="ChEBI" id="CHEBI:15378"/>
        <dbReference type="ChEBI" id="CHEBI:15934"/>
        <dbReference type="ChEBI" id="CHEBI:17319"/>
        <dbReference type="ChEBI" id="CHEBI:57844"/>
        <dbReference type="ChEBI" id="CHEBI:58315"/>
        <dbReference type="ChEBI" id="CHEBI:59789"/>
        <dbReference type="ChEBI" id="CHEBI:77846"/>
        <dbReference type="ChEBI" id="CHEBI:85936"/>
        <dbReference type="EC" id="2.5.1.147"/>
    </reaction>
</comment>
<dbReference type="SFLD" id="SFLDG01064">
    <property type="entry name" value="F420__menaquinone_cofactor_bio"/>
    <property type="match status" value="3"/>
</dbReference>
<dbReference type="EMBL" id="UINC01006730">
    <property type="protein sequence ID" value="SVA29290.1"/>
    <property type="molecule type" value="Genomic_DNA"/>
</dbReference>
<keyword evidence="10" id="KW-0808">Transferase</keyword>
<evidence type="ECO:0000256" key="6">
    <source>
        <dbReference type="ARBA" id="ARBA00012126"/>
    </source>
</evidence>
<dbReference type="InterPro" id="IPR020050">
    <property type="entry name" value="FO_synthase_su2"/>
</dbReference>
<protein>
    <recommendedName>
        <fullName evidence="8">FO synthase</fullName>
        <ecNumber evidence="7">2.5.1.147</ecNumber>
        <ecNumber evidence="6">4.3.1.32</ecNumber>
    </recommendedName>
</protein>
<evidence type="ECO:0000256" key="12">
    <source>
        <dbReference type="ARBA" id="ARBA00022723"/>
    </source>
</evidence>
<dbReference type="InterPro" id="IPR019939">
    <property type="entry name" value="CofG_family"/>
</dbReference>
<comment type="similarity">
    <text evidence="5">In the N-terminal section; belongs to the radical SAM superfamily. CofG family.</text>
</comment>
<evidence type="ECO:0000256" key="14">
    <source>
        <dbReference type="ARBA" id="ARBA00023014"/>
    </source>
</evidence>
<evidence type="ECO:0000256" key="17">
    <source>
        <dbReference type="ARBA" id="ARBA00048974"/>
    </source>
</evidence>
<dbReference type="InterPro" id="IPR007197">
    <property type="entry name" value="rSAM"/>
</dbReference>
<dbReference type="CDD" id="cd01335">
    <property type="entry name" value="Radical_SAM"/>
    <property type="match status" value="2"/>
</dbReference>
<dbReference type="SUPFAM" id="SSF102114">
    <property type="entry name" value="Radical SAM enzymes"/>
    <property type="match status" value="2"/>
</dbReference>
<evidence type="ECO:0000256" key="5">
    <source>
        <dbReference type="ARBA" id="ARBA00010826"/>
    </source>
</evidence>
<gene>
    <name evidence="20" type="ORF">METZ01_LOCUS82144</name>
</gene>
<evidence type="ECO:0000256" key="11">
    <source>
        <dbReference type="ARBA" id="ARBA00022691"/>
    </source>
</evidence>
<proteinExistence type="inferred from homology"/>
<keyword evidence="11" id="KW-0949">S-adenosyl-L-methionine</keyword>
<dbReference type="GO" id="GO:0051539">
    <property type="term" value="F:4 iron, 4 sulfur cluster binding"/>
    <property type="evidence" value="ECO:0007669"/>
    <property type="project" value="UniProtKB-KW"/>
</dbReference>
<dbReference type="InterPro" id="IPR034405">
    <property type="entry name" value="F420"/>
</dbReference>
<dbReference type="NCBIfam" id="NF004884">
    <property type="entry name" value="PRK06245.1"/>
    <property type="match status" value="1"/>
</dbReference>
<dbReference type="AlphaFoldDB" id="A0A381UMF8"/>
<dbReference type="GO" id="GO:0046872">
    <property type="term" value="F:metal ion binding"/>
    <property type="evidence" value="ECO:0007669"/>
    <property type="project" value="UniProtKB-KW"/>
</dbReference>
<evidence type="ECO:0000256" key="15">
    <source>
        <dbReference type="ARBA" id="ARBA00023239"/>
    </source>
</evidence>
<evidence type="ECO:0000256" key="13">
    <source>
        <dbReference type="ARBA" id="ARBA00023004"/>
    </source>
</evidence>
<feature type="region of interest" description="Disordered" evidence="18">
    <location>
        <begin position="362"/>
        <end position="389"/>
    </location>
</feature>
<dbReference type="EC" id="4.3.1.32" evidence="6"/>
<feature type="compositionally biased region" description="Polar residues" evidence="18">
    <location>
        <begin position="362"/>
        <end position="372"/>
    </location>
</feature>
<dbReference type="NCBIfam" id="TIGR03550">
    <property type="entry name" value="F420_cofG"/>
    <property type="match status" value="1"/>
</dbReference>
<evidence type="ECO:0000256" key="2">
    <source>
        <dbReference type="ARBA" id="ARBA00003692"/>
    </source>
</evidence>
<dbReference type="EC" id="2.5.1.147" evidence="7"/>
<dbReference type="SFLD" id="SFLDF00343">
    <property type="entry name" value="aminofutalosine_synthase_(mqnE"/>
    <property type="match status" value="1"/>
</dbReference>
<dbReference type="SFLD" id="SFLDF00294">
    <property type="entry name" value="7_8-didemethyl-8-hydroxy-5-dea"/>
    <property type="match status" value="1"/>
</dbReference>
<dbReference type="InterPro" id="IPR006638">
    <property type="entry name" value="Elp3/MiaA/NifB-like_rSAM"/>
</dbReference>
<dbReference type="NCBIfam" id="TIGR00423">
    <property type="entry name" value="CofH family radical SAM protein"/>
    <property type="match status" value="1"/>
</dbReference>
<reference evidence="20" key="1">
    <citation type="submission" date="2018-05" db="EMBL/GenBank/DDBJ databases">
        <authorList>
            <person name="Lanie J.A."/>
            <person name="Ng W.-L."/>
            <person name="Kazmierczak K.M."/>
            <person name="Andrzejewski T.M."/>
            <person name="Davidsen T.M."/>
            <person name="Wayne K.J."/>
            <person name="Tettelin H."/>
            <person name="Glass J.I."/>
            <person name="Rusch D."/>
            <person name="Podicherti R."/>
            <person name="Tsui H.-C.T."/>
            <person name="Winkler M.E."/>
        </authorList>
    </citation>
    <scope>NUCLEOTIDE SEQUENCE</scope>
</reference>
<comment type="pathway">
    <text evidence="3">Cofactor biosynthesis; coenzyme F0 biosynthesis.</text>
</comment>
<evidence type="ECO:0000259" key="19">
    <source>
        <dbReference type="PROSITE" id="PS51918"/>
    </source>
</evidence>
<evidence type="ECO:0000256" key="1">
    <source>
        <dbReference type="ARBA" id="ARBA00001966"/>
    </source>
</evidence>
<dbReference type="PROSITE" id="PS51918">
    <property type="entry name" value="RADICAL_SAM"/>
    <property type="match status" value="2"/>
</dbReference>
<keyword evidence="14" id="KW-0411">Iron-sulfur</keyword>
<evidence type="ECO:0000256" key="16">
    <source>
        <dbReference type="ARBA" id="ARBA00048468"/>
    </source>
</evidence>
<dbReference type="Pfam" id="PF04055">
    <property type="entry name" value="Radical_SAM"/>
    <property type="match status" value="2"/>
</dbReference>
<comment type="function">
    <text evidence="2">Catalyzes the radical-mediated synthesis of 7,8-didemethyl-8-hydroxy-5-deazariboflavin (FO) from 5-amino-6-(D-ribitylamino)uracil and L-tyrosine.</text>
</comment>
<dbReference type="SMART" id="SM00729">
    <property type="entry name" value="Elp3"/>
    <property type="match status" value="2"/>
</dbReference>
<evidence type="ECO:0000256" key="18">
    <source>
        <dbReference type="SAM" id="MobiDB-lite"/>
    </source>
</evidence>
<dbReference type="SFLD" id="SFLDG01389">
    <property type="entry name" value="menaquinone_synthsis_involved"/>
    <property type="match status" value="1"/>
</dbReference>
<comment type="catalytic activity">
    <reaction evidence="17">
        <text>5-amino-5-(4-hydroxybenzyl)-6-(D-ribitylimino)-5,6-dihydrouracil + S-adenosyl-L-methionine = 7,8-didemethyl-8-hydroxy-5-deazariboflavin + 5'-deoxyadenosine + L-methionine + NH4(+) + H(+)</text>
        <dbReference type="Rhea" id="RHEA:55204"/>
        <dbReference type="ChEBI" id="CHEBI:15378"/>
        <dbReference type="ChEBI" id="CHEBI:17319"/>
        <dbReference type="ChEBI" id="CHEBI:28938"/>
        <dbReference type="ChEBI" id="CHEBI:57844"/>
        <dbReference type="ChEBI" id="CHEBI:59789"/>
        <dbReference type="ChEBI" id="CHEBI:59904"/>
        <dbReference type="ChEBI" id="CHEBI:85936"/>
        <dbReference type="EC" id="4.3.1.32"/>
    </reaction>
</comment>
<evidence type="ECO:0000256" key="4">
    <source>
        <dbReference type="ARBA" id="ARBA00010051"/>
    </source>
</evidence>
<dbReference type="InterPro" id="IPR045567">
    <property type="entry name" value="CofH/MnqC-like_C"/>
</dbReference>
<evidence type="ECO:0000256" key="3">
    <source>
        <dbReference type="ARBA" id="ARBA00004712"/>
    </source>
</evidence>
<dbReference type="InterPro" id="IPR058240">
    <property type="entry name" value="rSAM_sf"/>
</dbReference>
<evidence type="ECO:0000256" key="9">
    <source>
        <dbReference type="ARBA" id="ARBA00022485"/>
    </source>
</evidence>
<evidence type="ECO:0000256" key="7">
    <source>
        <dbReference type="ARBA" id="ARBA00012289"/>
    </source>
</evidence>
<comment type="cofactor">
    <cofactor evidence="1">
        <name>[4Fe-4S] cluster</name>
        <dbReference type="ChEBI" id="CHEBI:49883"/>
    </cofactor>
</comment>
<dbReference type="SFLD" id="SFLDG01388">
    <property type="entry name" value="7_8-didemethyl-8-hydroxy-5-dea"/>
    <property type="match status" value="2"/>
</dbReference>
<dbReference type="Pfam" id="PF19288">
    <property type="entry name" value="CofH_C"/>
    <property type="match status" value="1"/>
</dbReference>
<dbReference type="InterPro" id="IPR013785">
    <property type="entry name" value="Aldolase_TIM"/>
</dbReference>
<dbReference type="HAMAP" id="MF_01611">
    <property type="entry name" value="FO_synth_sub1"/>
    <property type="match status" value="1"/>
</dbReference>
<keyword evidence="15" id="KW-0456">Lyase</keyword>
<feature type="domain" description="Radical SAM core" evidence="19">
    <location>
        <begin position="443"/>
        <end position="681"/>
    </location>
</feature>
<dbReference type="Gene3D" id="3.20.20.70">
    <property type="entry name" value="Aldolase class I"/>
    <property type="match status" value="2"/>
</dbReference>
<keyword evidence="12" id="KW-0479">Metal-binding</keyword>
<dbReference type="GO" id="GO:0141093">
    <property type="term" value="F:5-amino-6-(D-ribitylamino)uracil--L-tyrosine 4-hydroxyphenyl transferase activity"/>
    <property type="evidence" value="ECO:0007669"/>
    <property type="project" value="UniProtKB-EC"/>
</dbReference>
<dbReference type="PANTHER" id="PTHR43076">
    <property type="entry name" value="FO SYNTHASE (COFH)"/>
    <property type="match status" value="1"/>
</dbReference>
<dbReference type="PANTHER" id="PTHR43076:SF1">
    <property type="entry name" value="LIPOYL SYNTHASE 2"/>
    <property type="match status" value="1"/>
</dbReference>